<dbReference type="EMBL" id="PSQE01000005">
    <property type="protein sequence ID" value="RHN56189.1"/>
    <property type="molecule type" value="Genomic_DNA"/>
</dbReference>
<dbReference type="AlphaFoldDB" id="A0A396HS61"/>
<name>A0A396HS61_MEDTR</name>
<dbReference type="Gramene" id="rna31550">
    <property type="protein sequence ID" value="RHN56189.1"/>
    <property type="gene ID" value="gene31550"/>
</dbReference>
<dbReference type="Proteomes" id="UP000265566">
    <property type="component" value="Chromosome 5"/>
</dbReference>
<sequence>MYLIHVNEKHFKIFYLKNDCPIPLTFVLWAPHYRDNVHPEDYRCIHMMIVYNELSRVAFNEIKFFLNYL</sequence>
<evidence type="ECO:0000313" key="1">
    <source>
        <dbReference type="EMBL" id="RHN56189.1"/>
    </source>
</evidence>
<comment type="caution">
    <text evidence="1">The sequence shown here is derived from an EMBL/GenBank/DDBJ whole genome shotgun (WGS) entry which is preliminary data.</text>
</comment>
<reference evidence="1" key="1">
    <citation type="journal article" date="2018" name="Nat. Plants">
        <title>Whole-genome landscape of Medicago truncatula symbiotic genes.</title>
        <authorList>
            <person name="Pecrix Y."/>
            <person name="Gamas P."/>
            <person name="Carrere S."/>
        </authorList>
    </citation>
    <scope>NUCLEOTIDE SEQUENCE</scope>
    <source>
        <tissue evidence="1">Leaves</tissue>
    </source>
</reference>
<proteinExistence type="predicted"/>
<protein>
    <submittedName>
        <fullName evidence="1">Uncharacterized protein</fullName>
    </submittedName>
</protein>
<accession>A0A396HS61</accession>
<organism evidence="1">
    <name type="scientific">Medicago truncatula</name>
    <name type="common">Barrel medic</name>
    <name type="synonym">Medicago tribuloides</name>
    <dbReference type="NCBI Taxonomy" id="3880"/>
    <lineage>
        <taxon>Eukaryota</taxon>
        <taxon>Viridiplantae</taxon>
        <taxon>Streptophyta</taxon>
        <taxon>Embryophyta</taxon>
        <taxon>Tracheophyta</taxon>
        <taxon>Spermatophyta</taxon>
        <taxon>Magnoliopsida</taxon>
        <taxon>eudicotyledons</taxon>
        <taxon>Gunneridae</taxon>
        <taxon>Pentapetalae</taxon>
        <taxon>rosids</taxon>
        <taxon>fabids</taxon>
        <taxon>Fabales</taxon>
        <taxon>Fabaceae</taxon>
        <taxon>Papilionoideae</taxon>
        <taxon>50 kb inversion clade</taxon>
        <taxon>NPAAA clade</taxon>
        <taxon>Hologalegina</taxon>
        <taxon>IRL clade</taxon>
        <taxon>Trifolieae</taxon>
        <taxon>Medicago</taxon>
    </lineage>
</organism>
<gene>
    <name evidence="1" type="ORF">MtrunA17_Chr5g0426761</name>
</gene>